<dbReference type="SUPFAM" id="SSF51126">
    <property type="entry name" value="Pectin lyase-like"/>
    <property type="match status" value="1"/>
</dbReference>
<keyword evidence="1" id="KW-0732">Signal</keyword>
<protein>
    <recommendedName>
        <fullName evidence="4">Right-handed parallel beta-helix repeat-containing protein</fullName>
    </recommendedName>
</protein>
<evidence type="ECO:0000313" key="2">
    <source>
        <dbReference type="EMBL" id="MVM32438.1"/>
    </source>
</evidence>
<dbReference type="InterPro" id="IPR011050">
    <property type="entry name" value="Pectin_lyase_fold/virulence"/>
</dbReference>
<gene>
    <name evidence="2" type="ORF">GO755_20505</name>
</gene>
<sequence>MLKTILLSACCLLFSYSSYAKIWRVNNNNGITANFTTLQAAHDGAASGDTLHLEGSPNSYGNLTANKKLVIIGPGFFLDLNPNLQVFSQTAKVDNIRFNEGAEGSVVMGLEMSDRELAIFCNDIAVRRNRFSYTYQTTLDYYTGSINLYYKSSNSSIPVSSIVISQNYGCRIDINYASTAILITNNYIGYSGSSSDATTGTALEMHENAVAIIQNNIFRRGKIVAYNSSVTNNILYAGTFEGARNLVSNNIGYGTQFGTSNGNKSNVVMSTVFDATGTSDAYWKLKSGSPAIGAGYGSTTQNPVDCGIFGGNTPYVLSGIPPVPAIYAFTNQPVGSTNDPIDVTIKVRSNN</sequence>
<evidence type="ECO:0000313" key="3">
    <source>
        <dbReference type="Proteomes" id="UP000436006"/>
    </source>
</evidence>
<reference evidence="2 3" key="1">
    <citation type="submission" date="2019-12" db="EMBL/GenBank/DDBJ databases">
        <title>Spirosoma sp. HMF4905 genome sequencing and assembly.</title>
        <authorList>
            <person name="Kang H."/>
            <person name="Cha I."/>
            <person name="Kim H."/>
            <person name="Joh K."/>
        </authorList>
    </citation>
    <scope>NUCLEOTIDE SEQUENCE [LARGE SCALE GENOMIC DNA]</scope>
    <source>
        <strain evidence="2 3">HMF4905</strain>
    </source>
</reference>
<dbReference type="EMBL" id="WPIN01000007">
    <property type="protein sequence ID" value="MVM32438.1"/>
    <property type="molecule type" value="Genomic_DNA"/>
</dbReference>
<dbReference type="Proteomes" id="UP000436006">
    <property type="component" value="Unassembled WGS sequence"/>
</dbReference>
<evidence type="ECO:0008006" key="4">
    <source>
        <dbReference type="Google" id="ProtNLM"/>
    </source>
</evidence>
<feature type="signal peptide" evidence="1">
    <location>
        <begin position="1"/>
        <end position="20"/>
    </location>
</feature>
<feature type="chain" id="PRO_5029773772" description="Right-handed parallel beta-helix repeat-containing protein" evidence="1">
    <location>
        <begin position="21"/>
        <end position="351"/>
    </location>
</feature>
<keyword evidence="3" id="KW-1185">Reference proteome</keyword>
<name>A0A7K1SFF5_9BACT</name>
<proteinExistence type="predicted"/>
<dbReference type="AlphaFoldDB" id="A0A7K1SFF5"/>
<dbReference type="RefSeq" id="WP_157587149.1">
    <property type="nucleotide sequence ID" value="NZ_WPIN01000007.1"/>
</dbReference>
<comment type="caution">
    <text evidence="2">The sequence shown here is derived from an EMBL/GenBank/DDBJ whole genome shotgun (WGS) entry which is preliminary data.</text>
</comment>
<organism evidence="2 3">
    <name type="scientific">Spirosoma arboris</name>
    <dbReference type="NCBI Taxonomy" id="2682092"/>
    <lineage>
        <taxon>Bacteria</taxon>
        <taxon>Pseudomonadati</taxon>
        <taxon>Bacteroidota</taxon>
        <taxon>Cytophagia</taxon>
        <taxon>Cytophagales</taxon>
        <taxon>Cytophagaceae</taxon>
        <taxon>Spirosoma</taxon>
    </lineage>
</organism>
<accession>A0A7K1SFF5</accession>
<evidence type="ECO:0000256" key="1">
    <source>
        <dbReference type="SAM" id="SignalP"/>
    </source>
</evidence>